<evidence type="ECO:0000313" key="9">
    <source>
        <dbReference type="EMBL" id="WPB87268.1"/>
    </source>
</evidence>
<dbReference type="SUPFAM" id="SSF161098">
    <property type="entry name" value="MetI-like"/>
    <property type="match status" value="1"/>
</dbReference>
<dbReference type="CDD" id="cd06261">
    <property type="entry name" value="TM_PBP2"/>
    <property type="match status" value="1"/>
</dbReference>
<dbReference type="PROSITE" id="PS50928">
    <property type="entry name" value="ABC_TM1"/>
    <property type="match status" value="1"/>
</dbReference>
<dbReference type="InterPro" id="IPR000515">
    <property type="entry name" value="MetI-like"/>
</dbReference>
<keyword evidence="10" id="KW-1185">Reference proteome</keyword>
<dbReference type="Proteomes" id="UP001305521">
    <property type="component" value="Chromosome"/>
</dbReference>
<feature type="transmembrane region" description="Helical" evidence="7">
    <location>
        <begin position="150"/>
        <end position="169"/>
    </location>
</feature>
<feature type="domain" description="ABC transmembrane type-1" evidence="8">
    <location>
        <begin position="44"/>
        <end position="228"/>
    </location>
</feature>
<evidence type="ECO:0000256" key="2">
    <source>
        <dbReference type="ARBA" id="ARBA00022448"/>
    </source>
</evidence>
<dbReference type="Pfam" id="PF00528">
    <property type="entry name" value="BPD_transp_1"/>
    <property type="match status" value="1"/>
</dbReference>
<evidence type="ECO:0000256" key="3">
    <source>
        <dbReference type="ARBA" id="ARBA00022475"/>
    </source>
</evidence>
<accession>A0ABZ0PNG2</accession>
<dbReference type="EMBL" id="CP137852">
    <property type="protein sequence ID" value="WPB87268.1"/>
    <property type="molecule type" value="Genomic_DNA"/>
</dbReference>
<evidence type="ECO:0000256" key="6">
    <source>
        <dbReference type="ARBA" id="ARBA00023136"/>
    </source>
</evidence>
<dbReference type="RefSeq" id="WP_318651221.1">
    <property type="nucleotide sequence ID" value="NZ_CP137852.1"/>
</dbReference>
<organism evidence="9 10">
    <name type="scientific">Sediminicoccus rosea</name>
    <dbReference type="NCBI Taxonomy" id="1225128"/>
    <lineage>
        <taxon>Bacteria</taxon>
        <taxon>Pseudomonadati</taxon>
        <taxon>Pseudomonadota</taxon>
        <taxon>Alphaproteobacteria</taxon>
        <taxon>Acetobacterales</taxon>
        <taxon>Roseomonadaceae</taxon>
        <taxon>Sediminicoccus</taxon>
    </lineage>
</organism>
<dbReference type="InterPro" id="IPR035906">
    <property type="entry name" value="MetI-like_sf"/>
</dbReference>
<feature type="transmembrane region" description="Helical" evidence="7">
    <location>
        <begin position="50"/>
        <end position="71"/>
    </location>
</feature>
<feature type="transmembrane region" description="Helical" evidence="7">
    <location>
        <begin position="206"/>
        <end position="227"/>
    </location>
</feature>
<keyword evidence="2 7" id="KW-0813">Transport</keyword>
<dbReference type="Gene3D" id="1.10.3720.10">
    <property type="entry name" value="MetI-like"/>
    <property type="match status" value="1"/>
</dbReference>
<gene>
    <name evidence="9" type="ORF">R9Z33_10380</name>
</gene>
<feature type="transmembrane region" description="Helical" evidence="7">
    <location>
        <begin position="110"/>
        <end position="129"/>
    </location>
</feature>
<keyword evidence="4 7" id="KW-0812">Transmembrane</keyword>
<keyword evidence="6 7" id="KW-0472">Membrane</keyword>
<keyword evidence="5 7" id="KW-1133">Transmembrane helix</keyword>
<evidence type="ECO:0000256" key="5">
    <source>
        <dbReference type="ARBA" id="ARBA00022989"/>
    </source>
</evidence>
<dbReference type="PANTHER" id="PTHR30151">
    <property type="entry name" value="ALKANE SULFONATE ABC TRANSPORTER-RELATED, MEMBRANE SUBUNIT"/>
    <property type="match status" value="1"/>
</dbReference>
<evidence type="ECO:0000313" key="10">
    <source>
        <dbReference type="Proteomes" id="UP001305521"/>
    </source>
</evidence>
<keyword evidence="3" id="KW-1003">Cell membrane</keyword>
<comment type="subcellular location">
    <subcellularLocation>
        <location evidence="1 7">Cell membrane</location>
        <topology evidence="1 7">Multi-pass membrane protein</topology>
    </subcellularLocation>
</comment>
<evidence type="ECO:0000259" key="8">
    <source>
        <dbReference type="PROSITE" id="PS50928"/>
    </source>
</evidence>
<evidence type="ECO:0000256" key="7">
    <source>
        <dbReference type="RuleBase" id="RU363032"/>
    </source>
</evidence>
<sequence>MWWLATSGLRLLNPLRLPAPAEVWVAFQQINGRGYAGATLIEHALHSLGLVARGFAVAIVTGVPLGLLMGWSRRAEALVNPIFLLLRPIPALAWIPLAIVWFGLGDTGKVFVIWLTAFVPSVINAFSGVRQVDTILIAAARTQGASTAQVLRHVVIPGAMPMIFTGLRLSLQASWTTLVAAELVGAFFGLGRVLNIAGQDIYPGMILVGMAAVAVCGAGTTWLLGLVERRVLNWRPAV</sequence>
<evidence type="ECO:0000256" key="4">
    <source>
        <dbReference type="ARBA" id="ARBA00022692"/>
    </source>
</evidence>
<protein>
    <submittedName>
        <fullName evidence="9">ABC transporter permease</fullName>
    </submittedName>
</protein>
<feature type="transmembrane region" description="Helical" evidence="7">
    <location>
        <begin position="83"/>
        <end position="104"/>
    </location>
</feature>
<comment type="similarity">
    <text evidence="7">Belongs to the binding-protein-dependent transport system permease family.</text>
</comment>
<proteinExistence type="inferred from homology"/>
<evidence type="ECO:0000256" key="1">
    <source>
        <dbReference type="ARBA" id="ARBA00004651"/>
    </source>
</evidence>
<reference evidence="9 10" key="1">
    <citation type="submission" date="2023-11" db="EMBL/GenBank/DDBJ databases">
        <title>Arctic aerobic anoxygenic photoheterotroph Sediminicoccus rosea KRV36 adapts its photosynthesis to long days of polar summer.</title>
        <authorList>
            <person name="Tomasch J."/>
            <person name="Kopejtka K."/>
            <person name="Bily T."/>
            <person name="Gardiner A.T."/>
            <person name="Gardian Z."/>
            <person name="Shivaramu S."/>
            <person name="Koblizek M."/>
            <person name="Engelhardt F."/>
            <person name="Kaftan D."/>
        </authorList>
    </citation>
    <scope>NUCLEOTIDE SEQUENCE [LARGE SCALE GENOMIC DNA]</scope>
    <source>
        <strain evidence="9 10">R-30</strain>
    </source>
</reference>
<dbReference type="PANTHER" id="PTHR30151:SF25">
    <property type="entry name" value="TAURINE TRANSPORT SYSTEM PERMEASE PROTEIN TAUC"/>
    <property type="match status" value="1"/>
</dbReference>
<name>A0ABZ0PNG2_9PROT</name>